<dbReference type="Gene3D" id="2.30.24.10">
    <property type="entry name" value="CAT RNA-binding domain"/>
    <property type="match status" value="1"/>
</dbReference>
<evidence type="ECO:0000256" key="1">
    <source>
        <dbReference type="ARBA" id="ARBA00022737"/>
    </source>
</evidence>
<dbReference type="InterPro" id="IPR036634">
    <property type="entry name" value="PRD_sf"/>
</dbReference>
<dbReference type="PANTHER" id="PTHR30185">
    <property type="entry name" value="CRYPTIC BETA-GLUCOSIDE BGL OPERON ANTITERMINATOR"/>
    <property type="match status" value="1"/>
</dbReference>
<evidence type="ECO:0000313" key="3">
    <source>
        <dbReference type="EMBL" id="MFC0558203.1"/>
    </source>
</evidence>
<organism evidence="3 4">
    <name type="scientific">Halalkalibacter alkalisediminis</name>
    <dbReference type="NCBI Taxonomy" id="935616"/>
    <lineage>
        <taxon>Bacteria</taxon>
        <taxon>Bacillati</taxon>
        <taxon>Bacillota</taxon>
        <taxon>Bacilli</taxon>
        <taxon>Bacillales</taxon>
        <taxon>Bacillaceae</taxon>
        <taxon>Halalkalibacter</taxon>
    </lineage>
</organism>
<dbReference type="InterPro" id="IPR004341">
    <property type="entry name" value="CAT_RNA-bd_dom"/>
</dbReference>
<dbReference type="RefSeq" id="WP_273841112.1">
    <property type="nucleotide sequence ID" value="NZ_JAQQWT010000003.1"/>
</dbReference>
<evidence type="ECO:0000313" key="4">
    <source>
        <dbReference type="Proteomes" id="UP001589833"/>
    </source>
</evidence>
<accession>A0ABV6NDG3</accession>
<feature type="domain" description="PRD" evidence="2">
    <location>
        <begin position="170"/>
        <end position="280"/>
    </location>
</feature>
<dbReference type="Pfam" id="PF03123">
    <property type="entry name" value="CAT_RBD"/>
    <property type="match status" value="1"/>
</dbReference>
<gene>
    <name evidence="3" type="ORF">ACFFH4_03965</name>
</gene>
<dbReference type="InterPro" id="IPR050661">
    <property type="entry name" value="BglG_antiterminators"/>
</dbReference>
<dbReference type="Gene3D" id="1.10.1790.10">
    <property type="entry name" value="PRD domain"/>
    <property type="match status" value="2"/>
</dbReference>
<comment type="caution">
    <text evidence="3">The sequence shown here is derived from an EMBL/GenBank/DDBJ whole genome shotgun (WGS) entry which is preliminary data.</text>
</comment>
<dbReference type="EMBL" id="JBHLTR010000004">
    <property type="protein sequence ID" value="MFC0558203.1"/>
    <property type="molecule type" value="Genomic_DNA"/>
</dbReference>
<name>A0ABV6NDG3_9BACI</name>
<proteinExistence type="predicted"/>
<dbReference type="PROSITE" id="PS51372">
    <property type="entry name" value="PRD_2"/>
    <property type="match status" value="2"/>
</dbReference>
<dbReference type="SUPFAM" id="SSF63520">
    <property type="entry name" value="PTS-regulatory domain, PRD"/>
    <property type="match status" value="2"/>
</dbReference>
<keyword evidence="1" id="KW-0677">Repeat</keyword>
<dbReference type="Pfam" id="PF00874">
    <property type="entry name" value="PRD"/>
    <property type="match status" value="2"/>
</dbReference>
<dbReference type="Proteomes" id="UP001589833">
    <property type="component" value="Unassembled WGS sequence"/>
</dbReference>
<protein>
    <submittedName>
        <fullName evidence="3">PRD domain-containing protein</fullName>
    </submittedName>
</protein>
<dbReference type="SMART" id="SM01061">
    <property type="entry name" value="CAT_RBD"/>
    <property type="match status" value="1"/>
</dbReference>
<keyword evidence="4" id="KW-1185">Reference proteome</keyword>
<feature type="domain" description="PRD" evidence="2">
    <location>
        <begin position="64"/>
        <end position="169"/>
    </location>
</feature>
<dbReference type="InterPro" id="IPR036650">
    <property type="entry name" value="CAT_RNA-bd_dom_sf"/>
</dbReference>
<sequence length="283" mass="32647">MRINRILNNNVVVVKEDNEEIIVMGSGIAFRKSRNDIIAPDKIEKVFVMKDKGEYEKFTQIIDQLPEAHIIVTEEIITQAEKTLKTKLNEHIHVALTDHVSFAIERVKQGYQIQNKLLNEIRVLYAAEFEIGLWAIRHIEDKLLIHLPEDEAGHIALHIHTAKMNGTTMNQAMNTTSILNDLIVKIEQKLKVKVEQDSISYQRLLTHLNFALRRVAEGQLTQDVDEDMHHLVKEKHKTAYQVSVELAEYLDAAYNYTLPTSELVYLSLHIQRIERNKKGGVEE</sequence>
<dbReference type="PANTHER" id="PTHR30185:SF15">
    <property type="entry name" value="CRYPTIC BETA-GLUCOSIDE BGL OPERON ANTITERMINATOR"/>
    <property type="match status" value="1"/>
</dbReference>
<reference evidence="3 4" key="1">
    <citation type="submission" date="2024-09" db="EMBL/GenBank/DDBJ databases">
        <authorList>
            <person name="Sun Q."/>
            <person name="Mori K."/>
        </authorList>
    </citation>
    <scope>NUCLEOTIDE SEQUENCE [LARGE SCALE GENOMIC DNA]</scope>
    <source>
        <strain evidence="3 4">NCAIM B.02301</strain>
    </source>
</reference>
<dbReference type="InterPro" id="IPR011608">
    <property type="entry name" value="PRD"/>
</dbReference>
<dbReference type="SUPFAM" id="SSF50151">
    <property type="entry name" value="SacY-like RNA-binding domain"/>
    <property type="match status" value="1"/>
</dbReference>
<evidence type="ECO:0000259" key="2">
    <source>
        <dbReference type="PROSITE" id="PS51372"/>
    </source>
</evidence>